<evidence type="ECO:0000256" key="2">
    <source>
        <dbReference type="ARBA" id="ARBA00005364"/>
    </source>
</evidence>
<feature type="domain" description="Sodium/calcium exchanger membrane region" evidence="8">
    <location>
        <begin position="206"/>
        <end position="341"/>
    </location>
</feature>
<comment type="similarity">
    <text evidence="2">Belongs to the Ca(2+):cation antiporter (CaCA) (TC 2.A.19) family. SLC24A subfamily.</text>
</comment>
<keyword evidence="5 7" id="KW-1133">Transmembrane helix</keyword>
<dbReference type="STRING" id="1392255.A0A2I1CJU7"/>
<dbReference type="VEuPathDB" id="FungiDB:P174DRAFT_446613"/>
<feature type="transmembrane region" description="Helical" evidence="7">
    <location>
        <begin position="107"/>
        <end position="125"/>
    </location>
</feature>
<dbReference type="RefSeq" id="XP_024686489.1">
    <property type="nucleotide sequence ID" value="XM_024828609.1"/>
</dbReference>
<feature type="transmembrane region" description="Helical" evidence="7">
    <location>
        <begin position="267"/>
        <end position="289"/>
    </location>
</feature>
<dbReference type="EMBL" id="MSZS01000001">
    <property type="protein sequence ID" value="PKX97894.1"/>
    <property type="molecule type" value="Genomic_DNA"/>
</dbReference>
<evidence type="ECO:0000256" key="5">
    <source>
        <dbReference type="ARBA" id="ARBA00022989"/>
    </source>
</evidence>
<feature type="domain" description="Sodium/calcium exchanger membrane region" evidence="8">
    <location>
        <begin position="10"/>
        <end position="146"/>
    </location>
</feature>
<dbReference type="InterPro" id="IPR004837">
    <property type="entry name" value="NaCa_Exmemb"/>
</dbReference>
<proteinExistence type="inferred from homology"/>
<feature type="transmembrane region" description="Helical" evidence="7">
    <location>
        <begin position="131"/>
        <end position="152"/>
    </location>
</feature>
<feature type="transmembrane region" description="Helical" evidence="7">
    <location>
        <begin position="44"/>
        <end position="65"/>
    </location>
</feature>
<dbReference type="OMA" id="ALIIMPM"/>
<feature type="transmembrane region" description="Helical" evidence="7">
    <location>
        <begin position="301"/>
        <end position="320"/>
    </location>
</feature>
<reference evidence="10" key="1">
    <citation type="journal article" date="2018" name="Proc. Natl. Acad. Sci. U.S.A.">
        <title>Linking secondary metabolites to gene clusters through genome sequencing of six diverse Aspergillus species.</title>
        <authorList>
            <person name="Kaerboelling I."/>
            <person name="Vesth T.C."/>
            <person name="Frisvad J.C."/>
            <person name="Nybo J.L."/>
            <person name="Theobald S."/>
            <person name="Kuo A."/>
            <person name="Bowyer P."/>
            <person name="Matsuda Y."/>
            <person name="Mondo S."/>
            <person name="Lyhne E.K."/>
            <person name="Kogle M.E."/>
            <person name="Clum A."/>
            <person name="Lipzen A."/>
            <person name="Salamov A."/>
            <person name="Ngan C.Y."/>
            <person name="Daum C."/>
            <person name="Chiniquy J."/>
            <person name="Barry K."/>
            <person name="LaButti K."/>
            <person name="Haridas S."/>
            <person name="Simmons B.A."/>
            <person name="Magnuson J.K."/>
            <person name="Mortensen U.H."/>
            <person name="Larsen T.O."/>
            <person name="Grigoriev I.V."/>
            <person name="Baker S.E."/>
            <person name="Andersen M.R."/>
        </authorList>
    </citation>
    <scope>NUCLEOTIDE SEQUENCE [LARGE SCALE GENOMIC DNA]</scope>
    <source>
        <strain evidence="10">IBT 16806</strain>
    </source>
</reference>
<dbReference type="GeneID" id="36535935"/>
<feature type="transmembrane region" description="Helical" evidence="7">
    <location>
        <begin position="326"/>
        <end position="346"/>
    </location>
</feature>
<dbReference type="InterPro" id="IPR044880">
    <property type="entry name" value="NCX_ion-bd_dom_sf"/>
</dbReference>
<evidence type="ECO:0000256" key="3">
    <source>
        <dbReference type="ARBA" id="ARBA00022449"/>
    </source>
</evidence>
<feature type="transmembrane region" description="Helical" evidence="7">
    <location>
        <begin position="200"/>
        <end position="221"/>
    </location>
</feature>
<dbReference type="AlphaFoldDB" id="A0A2I1CJU7"/>
<dbReference type="PANTHER" id="PTHR10846:SF8">
    <property type="entry name" value="INNER MEMBRANE PROTEIN YRBG"/>
    <property type="match status" value="1"/>
</dbReference>
<evidence type="ECO:0000256" key="4">
    <source>
        <dbReference type="ARBA" id="ARBA00022692"/>
    </source>
</evidence>
<keyword evidence="3" id="KW-0050">Antiport</keyword>
<sequence length="348" mass="37007">MDWDSLIFNIGVFIAGVFVLDFGADTFIDHTVTVGRSLGVSHTIIALLTAGAEYEELAVVVAAILQHRTPLALGNLMGSSISNILGALSLGLLFHPTRIDFDRSAKIYAAVLLAVSTLFVVLAFFNQLDKIVGGFLIALFALYVISILYAIYKGVATAPELSDSDSDVESTDGVVDSVTEATPLIVSQSGQLPERSTRSLLYHVTQLFFGLIALSLAGYLLSHSAVSIADSLHLSGTVFGLTIVSFATTLPEKLIAVLSGSRGHVNIMAATTAGSNIFLLTLCAGVVALAGDTRNRSDTFVLFDLMTVWVSSLGFFLVVILGLGRIAGVIFLAAYVTFLALEFTVYRR</sequence>
<evidence type="ECO:0000313" key="9">
    <source>
        <dbReference type="EMBL" id="PKX97894.1"/>
    </source>
</evidence>
<accession>A0A2I1CJU7</accession>
<comment type="subcellular location">
    <subcellularLocation>
        <location evidence="1">Membrane</location>
        <topology evidence="1">Multi-pass membrane protein</topology>
    </subcellularLocation>
</comment>
<evidence type="ECO:0000256" key="1">
    <source>
        <dbReference type="ARBA" id="ARBA00004141"/>
    </source>
</evidence>
<dbReference type="OrthoDB" id="2127281at2759"/>
<comment type="caution">
    <text evidence="9">The sequence shown here is derived from an EMBL/GenBank/DDBJ whole genome shotgun (WGS) entry which is preliminary data.</text>
</comment>
<dbReference type="GO" id="GO:0006874">
    <property type="term" value="P:intracellular calcium ion homeostasis"/>
    <property type="evidence" value="ECO:0007669"/>
    <property type="project" value="TreeGrafter"/>
</dbReference>
<dbReference type="GO" id="GO:0005886">
    <property type="term" value="C:plasma membrane"/>
    <property type="evidence" value="ECO:0007669"/>
    <property type="project" value="TreeGrafter"/>
</dbReference>
<dbReference type="GO" id="GO:0008273">
    <property type="term" value="F:calcium, potassium:sodium antiporter activity"/>
    <property type="evidence" value="ECO:0007669"/>
    <property type="project" value="TreeGrafter"/>
</dbReference>
<dbReference type="Gene3D" id="1.20.1420.30">
    <property type="entry name" value="NCX, central ion-binding region"/>
    <property type="match status" value="2"/>
</dbReference>
<dbReference type="InterPro" id="IPR004481">
    <property type="entry name" value="K/Na/Ca-exchanger"/>
</dbReference>
<dbReference type="GO" id="GO:0005262">
    <property type="term" value="F:calcium channel activity"/>
    <property type="evidence" value="ECO:0007669"/>
    <property type="project" value="TreeGrafter"/>
</dbReference>
<evidence type="ECO:0000256" key="6">
    <source>
        <dbReference type="ARBA" id="ARBA00023136"/>
    </source>
</evidence>
<dbReference type="Pfam" id="PF01699">
    <property type="entry name" value="Na_Ca_ex"/>
    <property type="match status" value="2"/>
</dbReference>
<dbReference type="PANTHER" id="PTHR10846">
    <property type="entry name" value="SODIUM/POTASSIUM/CALCIUM EXCHANGER"/>
    <property type="match status" value="1"/>
</dbReference>
<evidence type="ECO:0000259" key="8">
    <source>
        <dbReference type="Pfam" id="PF01699"/>
    </source>
</evidence>
<evidence type="ECO:0000313" key="10">
    <source>
        <dbReference type="Proteomes" id="UP000234474"/>
    </source>
</evidence>
<keyword evidence="6 7" id="KW-0472">Membrane</keyword>
<keyword evidence="4 7" id="KW-0812">Transmembrane</keyword>
<dbReference type="Proteomes" id="UP000234474">
    <property type="component" value="Unassembled WGS sequence"/>
</dbReference>
<evidence type="ECO:0000256" key="7">
    <source>
        <dbReference type="SAM" id="Phobius"/>
    </source>
</evidence>
<feature type="transmembrane region" description="Helical" evidence="7">
    <location>
        <begin position="71"/>
        <end position="95"/>
    </location>
</feature>
<protein>
    <submittedName>
        <fullName evidence="9">Putative sodium/calcium transporter</fullName>
    </submittedName>
</protein>
<keyword evidence="3" id="KW-0813">Transport</keyword>
<gene>
    <name evidence="9" type="ORF">P174DRAFT_446613</name>
</gene>
<keyword evidence="10" id="KW-1185">Reference proteome</keyword>
<feature type="transmembrane region" description="Helical" evidence="7">
    <location>
        <begin position="6"/>
        <end position="24"/>
    </location>
</feature>
<organism evidence="9 10">
    <name type="scientific">Aspergillus novofumigatus (strain IBT 16806)</name>
    <dbReference type="NCBI Taxonomy" id="1392255"/>
    <lineage>
        <taxon>Eukaryota</taxon>
        <taxon>Fungi</taxon>
        <taxon>Dikarya</taxon>
        <taxon>Ascomycota</taxon>
        <taxon>Pezizomycotina</taxon>
        <taxon>Eurotiomycetes</taxon>
        <taxon>Eurotiomycetidae</taxon>
        <taxon>Eurotiales</taxon>
        <taxon>Aspergillaceae</taxon>
        <taxon>Aspergillus</taxon>
        <taxon>Aspergillus subgen. Fumigati</taxon>
    </lineage>
</organism>
<name>A0A2I1CJU7_ASPN1</name>